<dbReference type="AlphaFoldDB" id="A0A6I4YX51"/>
<dbReference type="Proteomes" id="UP000430519">
    <property type="component" value="Unassembled WGS sequence"/>
</dbReference>
<keyword evidence="2" id="KW-1185">Reference proteome</keyword>
<protein>
    <submittedName>
        <fullName evidence="1">Uncharacterized protein</fullName>
    </submittedName>
</protein>
<comment type="caution">
    <text evidence="1">The sequence shown here is derived from an EMBL/GenBank/DDBJ whole genome shotgun (WGS) entry which is preliminary data.</text>
</comment>
<organism evidence="1 2">
    <name type="scientific">Deinococcus xianganensis</name>
    <dbReference type="NCBI Taxonomy" id="1507289"/>
    <lineage>
        <taxon>Bacteria</taxon>
        <taxon>Thermotogati</taxon>
        <taxon>Deinococcota</taxon>
        <taxon>Deinococci</taxon>
        <taxon>Deinococcales</taxon>
        <taxon>Deinococcaceae</taxon>
        <taxon>Deinococcus</taxon>
    </lineage>
</organism>
<reference evidence="1 2" key="1">
    <citation type="submission" date="2019-11" db="EMBL/GenBank/DDBJ databases">
        <title>Genome sequence of Deinococcus xianganensis Y35, AI-2 producing algicidal bacterium, isolated from lake water.</title>
        <authorList>
            <person name="Li Y."/>
        </authorList>
    </citation>
    <scope>NUCLEOTIDE SEQUENCE [LARGE SCALE GENOMIC DNA]</scope>
    <source>
        <strain evidence="1 2">Y35</strain>
    </source>
</reference>
<proteinExistence type="predicted"/>
<dbReference type="EMBL" id="WVHK01000119">
    <property type="protein sequence ID" value="MXV21683.1"/>
    <property type="molecule type" value="Genomic_DNA"/>
</dbReference>
<sequence>MSYSVEQLKAWAAEGVDAWQASMPPGVTFGAVVPDADAVFFTVIRGNEGSFIQVPAGKMNSPETWESAAAYMLDAVHRDQLRPLENGEVPLMKLILPREELDRPREAPTPIDLHALLPDPAVREIVLAEMVVGVAELEERRTGLWYLNPAFGPEVLVRQLHVDGQGRLVARSDA</sequence>
<gene>
    <name evidence="1" type="ORF">GLX28_18855</name>
</gene>
<evidence type="ECO:0000313" key="1">
    <source>
        <dbReference type="EMBL" id="MXV21683.1"/>
    </source>
</evidence>
<dbReference type="RefSeq" id="WP_160982089.1">
    <property type="nucleotide sequence ID" value="NZ_WVHK01000119.1"/>
</dbReference>
<name>A0A6I4YX51_9DEIO</name>
<accession>A0A6I4YX51</accession>
<evidence type="ECO:0000313" key="2">
    <source>
        <dbReference type="Proteomes" id="UP000430519"/>
    </source>
</evidence>